<protein>
    <submittedName>
        <fullName evidence="1">Uncharacterized protein</fullName>
    </submittedName>
</protein>
<evidence type="ECO:0000313" key="1">
    <source>
        <dbReference type="EMBL" id="RDV80412.1"/>
    </source>
</evidence>
<dbReference type="EMBL" id="QSLN01000041">
    <property type="protein sequence ID" value="RDV80412.1"/>
    <property type="molecule type" value="Genomic_DNA"/>
</dbReference>
<dbReference type="AlphaFoldDB" id="A0A3D8P0R2"/>
<reference evidence="1 2" key="1">
    <citation type="submission" date="2018-08" db="EMBL/GenBank/DDBJ databases">
        <title>Form III RuBisCO-mediated autotrophy in Thermodesulfobium bacteria.</title>
        <authorList>
            <person name="Toshchakov S.V."/>
            <person name="Kublanov I.V."/>
            <person name="Frolov E."/>
            <person name="Bonch-Osmolovskaya E.A."/>
            <person name="Tourova T.P."/>
            <person name="Chernych N.A."/>
            <person name="Lebedinsky A.V."/>
        </authorList>
    </citation>
    <scope>NUCLEOTIDE SEQUENCE [LARGE SCALE GENOMIC DNA]</scope>
    <source>
        <strain evidence="1 2">SR</strain>
    </source>
</reference>
<comment type="caution">
    <text evidence="1">The sequence shown here is derived from an EMBL/GenBank/DDBJ whole genome shotgun (WGS) entry which is preliminary data.</text>
</comment>
<accession>A0A3D8P0R2</accession>
<sequence length="81" mass="8925">MDHLNGRDGATYLACRLGEAGELALRASEVCRAVVADLRRCWLWEEAKLVEGWAEELADLAVELAGAGPFLRERLQGRRSG</sequence>
<gene>
    <name evidence="1" type="ORF">DXX99_10925</name>
</gene>
<evidence type="ECO:0000313" key="2">
    <source>
        <dbReference type="Proteomes" id="UP000256329"/>
    </source>
</evidence>
<keyword evidence="2" id="KW-1185">Reference proteome</keyword>
<name>A0A3D8P0R2_9THEO</name>
<dbReference type="Proteomes" id="UP000256329">
    <property type="component" value="Unassembled WGS sequence"/>
</dbReference>
<dbReference type="RefSeq" id="WP_115793501.1">
    <property type="nucleotide sequence ID" value="NZ_QSLN01000041.1"/>
</dbReference>
<proteinExistence type="predicted"/>
<organism evidence="1 2">
    <name type="scientific">Ammonifex thiophilus</name>
    <dbReference type="NCBI Taxonomy" id="444093"/>
    <lineage>
        <taxon>Bacteria</taxon>
        <taxon>Bacillati</taxon>
        <taxon>Bacillota</taxon>
        <taxon>Clostridia</taxon>
        <taxon>Thermoanaerobacterales</taxon>
        <taxon>Thermoanaerobacteraceae</taxon>
        <taxon>Ammonifex</taxon>
    </lineage>
</organism>